<dbReference type="EMBL" id="CAJHJT010000034">
    <property type="protein sequence ID" value="CAD7005580.1"/>
    <property type="molecule type" value="Genomic_DNA"/>
</dbReference>
<keyword evidence="1" id="KW-1133">Transmembrane helix</keyword>
<protein>
    <submittedName>
        <fullName evidence="2">(Mediterranean fruit fly) hypothetical protein</fullName>
    </submittedName>
</protein>
<dbReference type="Proteomes" id="UP000606786">
    <property type="component" value="Unassembled WGS sequence"/>
</dbReference>
<proteinExistence type="predicted"/>
<keyword evidence="1" id="KW-0472">Membrane</keyword>
<reference evidence="2" key="1">
    <citation type="submission" date="2020-11" db="EMBL/GenBank/DDBJ databases">
        <authorList>
            <person name="Whitehead M."/>
        </authorList>
    </citation>
    <scope>NUCLEOTIDE SEQUENCE</scope>
    <source>
        <strain evidence="2">EGII</strain>
    </source>
</reference>
<dbReference type="AlphaFoldDB" id="A0A811V3G4"/>
<gene>
    <name evidence="2" type="ORF">CCAP1982_LOCUS13940</name>
</gene>
<evidence type="ECO:0000313" key="3">
    <source>
        <dbReference type="Proteomes" id="UP000606786"/>
    </source>
</evidence>
<name>A0A811V3G4_CERCA</name>
<comment type="caution">
    <text evidence="2">The sequence shown here is derived from an EMBL/GenBank/DDBJ whole genome shotgun (WGS) entry which is preliminary data.</text>
</comment>
<accession>A0A811V3G4</accession>
<sequence>MTSSLLIVGGVFFTFAFRAAVWQQAAAIMCDHRQYNYFFVSFQFFYVIFTFPIAKTILVAYNNGGGGGGAGSGSGCGNGGGRRICCKQFTSVVG</sequence>
<feature type="transmembrane region" description="Helical" evidence="1">
    <location>
        <begin position="37"/>
        <end position="54"/>
    </location>
</feature>
<keyword evidence="3" id="KW-1185">Reference proteome</keyword>
<keyword evidence="1" id="KW-0812">Transmembrane</keyword>
<evidence type="ECO:0000256" key="1">
    <source>
        <dbReference type="SAM" id="Phobius"/>
    </source>
</evidence>
<evidence type="ECO:0000313" key="2">
    <source>
        <dbReference type="EMBL" id="CAD7005580.1"/>
    </source>
</evidence>
<organism evidence="2 3">
    <name type="scientific">Ceratitis capitata</name>
    <name type="common">Mediterranean fruit fly</name>
    <name type="synonym">Tephritis capitata</name>
    <dbReference type="NCBI Taxonomy" id="7213"/>
    <lineage>
        <taxon>Eukaryota</taxon>
        <taxon>Metazoa</taxon>
        <taxon>Ecdysozoa</taxon>
        <taxon>Arthropoda</taxon>
        <taxon>Hexapoda</taxon>
        <taxon>Insecta</taxon>
        <taxon>Pterygota</taxon>
        <taxon>Neoptera</taxon>
        <taxon>Endopterygota</taxon>
        <taxon>Diptera</taxon>
        <taxon>Brachycera</taxon>
        <taxon>Muscomorpha</taxon>
        <taxon>Tephritoidea</taxon>
        <taxon>Tephritidae</taxon>
        <taxon>Ceratitis</taxon>
        <taxon>Ceratitis</taxon>
    </lineage>
</organism>